<evidence type="ECO:0000313" key="1">
    <source>
        <dbReference type="EMBL" id="KAK1932482.1"/>
    </source>
</evidence>
<proteinExistence type="predicted"/>
<gene>
    <name evidence="1" type="ORF">P3T76_012066</name>
</gene>
<comment type="caution">
    <text evidence="1">The sequence shown here is derived from an EMBL/GenBank/DDBJ whole genome shotgun (WGS) entry which is preliminary data.</text>
</comment>
<accession>A0AAD9LE48</accession>
<name>A0AAD9LE48_9STRA</name>
<dbReference type="EMBL" id="JASMQC010000029">
    <property type="protein sequence ID" value="KAK1932482.1"/>
    <property type="molecule type" value="Genomic_DNA"/>
</dbReference>
<keyword evidence="2" id="KW-1185">Reference proteome</keyword>
<organism evidence="1 2">
    <name type="scientific">Phytophthora citrophthora</name>
    <dbReference type="NCBI Taxonomy" id="4793"/>
    <lineage>
        <taxon>Eukaryota</taxon>
        <taxon>Sar</taxon>
        <taxon>Stramenopiles</taxon>
        <taxon>Oomycota</taxon>
        <taxon>Peronosporomycetes</taxon>
        <taxon>Peronosporales</taxon>
        <taxon>Peronosporaceae</taxon>
        <taxon>Phytophthora</taxon>
    </lineage>
</organism>
<evidence type="ECO:0000313" key="2">
    <source>
        <dbReference type="Proteomes" id="UP001259832"/>
    </source>
</evidence>
<reference evidence="1" key="1">
    <citation type="submission" date="2023-08" db="EMBL/GenBank/DDBJ databases">
        <title>Reference Genome Resource for the Citrus Pathogen Phytophthora citrophthora.</title>
        <authorList>
            <person name="Moller H."/>
            <person name="Coetzee B."/>
            <person name="Rose L.J."/>
            <person name="Van Niekerk J.M."/>
        </authorList>
    </citation>
    <scope>NUCLEOTIDE SEQUENCE</scope>
    <source>
        <strain evidence="1">STE-U-9442</strain>
    </source>
</reference>
<dbReference type="Proteomes" id="UP001259832">
    <property type="component" value="Unassembled WGS sequence"/>
</dbReference>
<sequence>MSPVIDEHALLRVYSRTSSESHGKELNILDRVRHDYPDREPPAAKMILEEQISDAEYRDTARAYATMDFFWRTHAPVIYYDPIKVQALCGEVPVFSFQYSNFLLWTE</sequence>
<protein>
    <submittedName>
        <fullName evidence="1">Uncharacterized protein</fullName>
    </submittedName>
</protein>
<dbReference type="AlphaFoldDB" id="A0AAD9LE48"/>